<keyword evidence="3" id="KW-0804">Transcription</keyword>
<dbReference type="PRINTS" id="PR00778">
    <property type="entry name" value="HTHARSR"/>
</dbReference>
<sequence>MPCAEAGPAEATVYVKTTASSVPSLANVGRNRVGAFTWGCTGGPWLARGRLIHRQSRTYDGLVIYPVRLVDVGHQSVGHQLPSSLDADAAQSVAATLRALANPSRLRILATLQAGPATVGDLMVALDIEQSAVSHQLKLLRDQGFVAAERHGRHIEYRLYDNHVGELIEQALSHAEHVRLGSVERQPATPRSG</sequence>
<dbReference type="PANTHER" id="PTHR43132">
    <property type="entry name" value="ARSENICAL RESISTANCE OPERON REPRESSOR ARSR-RELATED"/>
    <property type="match status" value="1"/>
</dbReference>
<keyword evidence="1" id="KW-0805">Transcription regulation</keyword>
<dbReference type="InterPro" id="IPR001845">
    <property type="entry name" value="HTH_ArsR_DNA-bd_dom"/>
</dbReference>
<dbReference type="SMART" id="SM00418">
    <property type="entry name" value="HTH_ARSR"/>
    <property type="match status" value="1"/>
</dbReference>
<feature type="domain" description="HTH arsR-type" evidence="4">
    <location>
        <begin position="85"/>
        <end position="179"/>
    </location>
</feature>
<dbReference type="InterPro" id="IPR036388">
    <property type="entry name" value="WH-like_DNA-bd_sf"/>
</dbReference>
<evidence type="ECO:0000313" key="5">
    <source>
        <dbReference type="EMBL" id="PKH38095.1"/>
    </source>
</evidence>
<dbReference type="InterPro" id="IPR036390">
    <property type="entry name" value="WH_DNA-bd_sf"/>
</dbReference>
<keyword evidence="2" id="KW-0238">DNA-binding</keyword>
<gene>
    <name evidence="5" type="ORF">CXG46_21020</name>
</gene>
<comment type="caution">
    <text evidence="5">The sequence shown here is derived from an EMBL/GenBank/DDBJ whole genome shotgun (WGS) entry which is preliminary data.</text>
</comment>
<reference evidence="5 6" key="1">
    <citation type="submission" date="2017-12" db="EMBL/GenBank/DDBJ databases">
        <title>Pharmacopeia of the Arctic Ocean.</title>
        <authorList>
            <person name="Collins E."/>
            <person name="Ducluzeau A.-L."/>
        </authorList>
    </citation>
    <scope>NUCLEOTIDE SEQUENCE [LARGE SCALE GENOMIC DNA]</scope>
    <source>
        <strain evidence="5 6">DSM 23325</strain>
    </source>
</reference>
<evidence type="ECO:0000256" key="2">
    <source>
        <dbReference type="ARBA" id="ARBA00023125"/>
    </source>
</evidence>
<dbReference type="PROSITE" id="PS50987">
    <property type="entry name" value="HTH_ARSR_2"/>
    <property type="match status" value="1"/>
</dbReference>
<name>A0ABX4QTV2_9ACTN</name>
<organism evidence="5 6">
    <name type="scientific">Nocardioides alpinus</name>
    <dbReference type="NCBI Taxonomy" id="748909"/>
    <lineage>
        <taxon>Bacteria</taxon>
        <taxon>Bacillati</taxon>
        <taxon>Actinomycetota</taxon>
        <taxon>Actinomycetes</taxon>
        <taxon>Propionibacteriales</taxon>
        <taxon>Nocardioidaceae</taxon>
        <taxon>Nocardioides</taxon>
    </lineage>
</organism>
<dbReference type="CDD" id="cd00090">
    <property type="entry name" value="HTH_ARSR"/>
    <property type="match status" value="1"/>
</dbReference>
<dbReference type="Gene3D" id="1.10.10.10">
    <property type="entry name" value="Winged helix-like DNA-binding domain superfamily/Winged helix DNA-binding domain"/>
    <property type="match status" value="1"/>
</dbReference>
<dbReference type="InterPro" id="IPR011991">
    <property type="entry name" value="ArsR-like_HTH"/>
</dbReference>
<dbReference type="Proteomes" id="UP000233565">
    <property type="component" value="Unassembled WGS sequence"/>
</dbReference>
<protein>
    <submittedName>
        <fullName evidence="5">Transcriptional regulator</fullName>
    </submittedName>
</protein>
<dbReference type="EMBL" id="PJBV01000035">
    <property type="protein sequence ID" value="PKH38095.1"/>
    <property type="molecule type" value="Genomic_DNA"/>
</dbReference>
<evidence type="ECO:0000256" key="3">
    <source>
        <dbReference type="ARBA" id="ARBA00023163"/>
    </source>
</evidence>
<accession>A0ABX4QTV2</accession>
<dbReference type="InterPro" id="IPR051011">
    <property type="entry name" value="Metal_resp_trans_reg"/>
</dbReference>
<evidence type="ECO:0000259" key="4">
    <source>
        <dbReference type="PROSITE" id="PS50987"/>
    </source>
</evidence>
<keyword evidence="6" id="KW-1185">Reference proteome</keyword>
<dbReference type="SUPFAM" id="SSF46785">
    <property type="entry name" value="Winged helix' DNA-binding domain"/>
    <property type="match status" value="1"/>
</dbReference>
<dbReference type="NCBIfam" id="NF033788">
    <property type="entry name" value="HTH_metalloreg"/>
    <property type="match status" value="1"/>
</dbReference>
<dbReference type="PANTHER" id="PTHR43132:SF6">
    <property type="entry name" value="HTH-TYPE TRANSCRIPTIONAL REPRESSOR CZRA"/>
    <property type="match status" value="1"/>
</dbReference>
<evidence type="ECO:0000256" key="1">
    <source>
        <dbReference type="ARBA" id="ARBA00023015"/>
    </source>
</evidence>
<proteinExistence type="predicted"/>
<dbReference type="Pfam" id="PF01022">
    <property type="entry name" value="HTH_5"/>
    <property type="match status" value="1"/>
</dbReference>
<evidence type="ECO:0000313" key="6">
    <source>
        <dbReference type="Proteomes" id="UP000233565"/>
    </source>
</evidence>